<dbReference type="PANTHER" id="PTHR21496:SF0">
    <property type="entry name" value="RIESKE DOMAIN-CONTAINING PROTEIN"/>
    <property type="match status" value="1"/>
</dbReference>
<evidence type="ECO:0000256" key="4">
    <source>
        <dbReference type="ARBA" id="ARBA00023014"/>
    </source>
</evidence>
<evidence type="ECO:0000313" key="9">
    <source>
        <dbReference type="Proteomes" id="UP001597094"/>
    </source>
</evidence>
<evidence type="ECO:0000256" key="2">
    <source>
        <dbReference type="ARBA" id="ARBA00022723"/>
    </source>
</evidence>
<dbReference type="Pfam" id="PF00355">
    <property type="entry name" value="Rieske"/>
    <property type="match status" value="1"/>
</dbReference>
<evidence type="ECO:0000256" key="3">
    <source>
        <dbReference type="ARBA" id="ARBA00023004"/>
    </source>
</evidence>
<accession>A0ABW3STL0</accession>
<dbReference type="CDD" id="cd03467">
    <property type="entry name" value="Rieske"/>
    <property type="match status" value="1"/>
</dbReference>
<keyword evidence="9" id="KW-1185">Reference proteome</keyword>
<name>A0ABW3STL0_9BACT</name>
<evidence type="ECO:0000259" key="7">
    <source>
        <dbReference type="PROSITE" id="PS51296"/>
    </source>
</evidence>
<feature type="domain" description="Rieske" evidence="7">
    <location>
        <begin position="16"/>
        <end position="111"/>
    </location>
</feature>
<comment type="cofactor">
    <cofactor evidence="5">
        <name>[2Fe-2S] cluster</name>
        <dbReference type="ChEBI" id="CHEBI:190135"/>
    </cofactor>
</comment>
<comment type="caution">
    <text evidence="8">The sequence shown here is derived from an EMBL/GenBank/DDBJ whole genome shotgun (WGS) entry which is preliminary data.</text>
</comment>
<proteinExistence type="inferred from homology"/>
<evidence type="ECO:0000256" key="6">
    <source>
        <dbReference type="ARBA" id="ARBA00038001"/>
    </source>
</evidence>
<keyword evidence="3" id="KW-0408">Iron</keyword>
<dbReference type="InterPro" id="IPR036922">
    <property type="entry name" value="Rieske_2Fe-2S_sf"/>
</dbReference>
<evidence type="ECO:0000256" key="1">
    <source>
        <dbReference type="ARBA" id="ARBA00022714"/>
    </source>
</evidence>
<dbReference type="Proteomes" id="UP001597094">
    <property type="component" value="Unassembled WGS sequence"/>
</dbReference>
<sequence length="117" mass="13389">MAEQETKYNWHKVFASVTEAAAKVPVRKLHKLELENQQICFAHTATGFFAISDTCPHLGYSLSKGTTNYLNEIICPWHSYRYNLDSGRECDYKSRNATTYPVELREDGVFIGLPKQV</sequence>
<gene>
    <name evidence="8" type="ORF">ACFQ2O_18690</name>
</gene>
<dbReference type="PROSITE" id="PS51296">
    <property type="entry name" value="RIESKE"/>
    <property type="match status" value="1"/>
</dbReference>
<dbReference type="EMBL" id="JBHTLD010000237">
    <property type="protein sequence ID" value="MFD1188248.1"/>
    <property type="molecule type" value="Genomic_DNA"/>
</dbReference>
<dbReference type="InterPro" id="IPR017941">
    <property type="entry name" value="Rieske_2Fe-2S"/>
</dbReference>
<keyword evidence="2" id="KW-0479">Metal-binding</keyword>
<keyword evidence="1" id="KW-0001">2Fe-2S</keyword>
<dbReference type="PANTHER" id="PTHR21496">
    <property type="entry name" value="FERREDOXIN-RELATED"/>
    <property type="match status" value="1"/>
</dbReference>
<protein>
    <submittedName>
        <fullName evidence="8">Rieske (2Fe-2S) protein</fullName>
    </submittedName>
</protein>
<comment type="similarity">
    <text evidence="6">Belongs to the bacterial ring-hydroxylating dioxygenase ferredoxin component family.</text>
</comment>
<dbReference type="Gene3D" id="2.102.10.10">
    <property type="entry name" value="Rieske [2Fe-2S] iron-sulphur domain"/>
    <property type="match status" value="1"/>
</dbReference>
<dbReference type="RefSeq" id="WP_377531493.1">
    <property type="nucleotide sequence ID" value="NZ_JBHTLD010000237.1"/>
</dbReference>
<evidence type="ECO:0000256" key="5">
    <source>
        <dbReference type="ARBA" id="ARBA00034078"/>
    </source>
</evidence>
<organism evidence="8 9">
    <name type="scientific">Pontibacter rugosus</name>
    <dbReference type="NCBI Taxonomy" id="1745966"/>
    <lineage>
        <taxon>Bacteria</taxon>
        <taxon>Pseudomonadati</taxon>
        <taxon>Bacteroidota</taxon>
        <taxon>Cytophagia</taxon>
        <taxon>Cytophagales</taxon>
        <taxon>Hymenobacteraceae</taxon>
        <taxon>Pontibacter</taxon>
    </lineage>
</organism>
<keyword evidence="4" id="KW-0411">Iron-sulfur</keyword>
<evidence type="ECO:0000313" key="8">
    <source>
        <dbReference type="EMBL" id="MFD1188248.1"/>
    </source>
</evidence>
<reference evidence="9" key="1">
    <citation type="journal article" date="2019" name="Int. J. Syst. Evol. Microbiol.">
        <title>The Global Catalogue of Microorganisms (GCM) 10K type strain sequencing project: providing services to taxonomists for standard genome sequencing and annotation.</title>
        <authorList>
            <consortium name="The Broad Institute Genomics Platform"/>
            <consortium name="The Broad Institute Genome Sequencing Center for Infectious Disease"/>
            <person name="Wu L."/>
            <person name="Ma J."/>
        </authorList>
    </citation>
    <scope>NUCLEOTIDE SEQUENCE [LARGE SCALE GENOMIC DNA]</scope>
    <source>
        <strain evidence="9">JCM 31319</strain>
    </source>
</reference>
<dbReference type="SUPFAM" id="SSF50022">
    <property type="entry name" value="ISP domain"/>
    <property type="match status" value="1"/>
</dbReference>